<dbReference type="AlphaFoldDB" id="A0A7S1RSC7"/>
<dbReference type="SUPFAM" id="SSF103506">
    <property type="entry name" value="Mitochondrial carrier"/>
    <property type="match status" value="1"/>
</dbReference>
<reference evidence="4" key="1">
    <citation type="submission" date="2021-01" db="EMBL/GenBank/DDBJ databases">
        <authorList>
            <person name="Corre E."/>
            <person name="Pelletier E."/>
            <person name="Niang G."/>
            <person name="Scheremetjew M."/>
            <person name="Finn R."/>
            <person name="Kale V."/>
            <person name="Holt S."/>
            <person name="Cochrane G."/>
            <person name="Meng A."/>
            <person name="Brown T."/>
            <person name="Cohen L."/>
        </authorList>
    </citation>
    <scope>NUCLEOTIDE SEQUENCE</scope>
    <source>
        <strain evidence="4">OF101</strain>
    </source>
</reference>
<protein>
    <recommendedName>
        <fullName evidence="5">ADP,ATP carrier protein</fullName>
    </recommendedName>
</protein>
<dbReference type="InterPro" id="IPR023395">
    <property type="entry name" value="MCP_dom_sf"/>
</dbReference>
<keyword evidence="3" id="KW-0472">Membrane</keyword>
<sequence>MALCDACQGSCQSAASSAAPAWKLVNWQVDVSMLSGALGGPLVVGLLTPQRNAMTLAAKDVMSTYGGLYRQVFARGLMGGFRGMSKPMMAAVPQFTAVGPVYLAAERKLGSTSLAIFGAAVAESLCTFSAQSRNAQIQFNATRTSVAEQVAVTSMRNLMGPGFVAHVARNIVAMTGIRLFSPHSLQVVRRIPGASQLSEESQHVAADFASSCVAATLSMPFNHVFSWASCTPELKSMGYLARARASASFLVDNYRDQGIRLLGRDLAVRISYTGLLFTLYRGVERQLEGRQ</sequence>
<proteinExistence type="predicted"/>
<accession>A0A7S1RSC7</accession>
<evidence type="ECO:0000313" key="4">
    <source>
        <dbReference type="EMBL" id="CAD9174624.1"/>
    </source>
</evidence>
<organism evidence="4">
    <name type="scientific">Alexandrium catenella</name>
    <name type="common">Red tide dinoflagellate</name>
    <name type="synonym">Gonyaulax catenella</name>
    <dbReference type="NCBI Taxonomy" id="2925"/>
    <lineage>
        <taxon>Eukaryota</taxon>
        <taxon>Sar</taxon>
        <taxon>Alveolata</taxon>
        <taxon>Dinophyceae</taxon>
        <taxon>Gonyaulacales</taxon>
        <taxon>Pyrocystaceae</taxon>
        <taxon>Alexandrium</taxon>
    </lineage>
</organism>
<keyword evidence="2" id="KW-0812">Transmembrane</keyword>
<evidence type="ECO:0000256" key="1">
    <source>
        <dbReference type="ARBA" id="ARBA00004370"/>
    </source>
</evidence>
<evidence type="ECO:0008006" key="5">
    <source>
        <dbReference type="Google" id="ProtNLM"/>
    </source>
</evidence>
<evidence type="ECO:0000256" key="2">
    <source>
        <dbReference type="ARBA" id="ARBA00022692"/>
    </source>
</evidence>
<dbReference type="EMBL" id="HBGE01086270">
    <property type="protein sequence ID" value="CAD9174624.1"/>
    <property type="molecule type" value="Transcribed_RNA"/>
</dbReference>
<comment type="subcellular location">
    <subcellularLocation>
        <location evidence="1">Membrane</location>
    </subcellularLocation>
</comment>
<gene>
    <name evidence="4" type="ORF">ACAT0790_LOCUS51393</name>
</gene>
<dbReference type="GO" id="GO:0016020">
    <property type="term" value="C:membrane"/>
    <property type="evidence" value="ECO:0007669"/>
    <property type="project" value="UniProtKB-SubCell"/>
</dbReference>
<evidence type="ECO:0000256" key="3">
    <source>
        <dbReference type="ARBA" id="ARBA00023136"/>
    </source>
</evidence>
<name>A0A7S1RSC7_ALECA</name>